<protein>
    <submittedName>
        <fullName evidence="4">Lantibiotic dehydratase</fullName>
    </submittedName>
</protein>
<evidence type="ECO:0000313" key="4">
    <source>
        <dbReference type="EMBL" id="MBO8200866.1"/>
    </source>
</evidence>
<evidence type="ECO:0000256" key="1">
    <source>
        <dbReference type="SAM" id="MobiDB-lite"/>
    </source>
</evidence>
<dbReference type="InterPro" id="IPR006827">
    <property type="entry name" value="Lant_deHydtase_N"/>
</dbReference>
<comment type="caution">
    <text evidence="4">The sequence shown here is derived from an EMBL/GenBank/DDBJ whole genome shotgun (WGS) entry which is preliminary data.</text>
</comment>
<organism evidence="4 5">
    <name type="scientific">Streptomyces smyrnaeus</name>
    <dbReference type="NCBI Taxonomy" id="1387713"/>
    <lineage>
        <taxon>Bacteria</taxon>
        <taxon>Bacillati</taxon>
        <taxon>Actinomycetota</taxon>
        <taxon>Actinomycetes</taxon>
        <taxon>Kitasatosporales</taxon>
        <taxon>Streptomycetaceae</taxon>
        <taxon>Streptomyces</taxon>
    </lineage>
</organism>
<sequence>MRDDHYTPQDCLFVRMTAISRTGPGGRALGDSAAQVREAAADPLFREALQVASGSLADCLDRLDSGAGLGAKGLRRTALALSRYALRAETRPTPFGLFAGVAPARAADTTRVRVSGPGRKKVRLDAAWLTRRVTEWLELPEVRCGVDVVLSDLSRTRGGRLIVPRNGSEASVRNTALVAWVRERTAQPVGYSVLMEQASASFPSLTRGQVDAALFELVRHGFLLTSITPQALDDALYDRIAAAIAPVPEAAAQLDDVRAALDAYATTKPGEGHAEWRRLMRLTDPEGTAARPPIHVDLRMDADLRISRVVTDEAARYASAMWELSGAWQTHAHMRTYLDRFLEAYGTGGVVPMGQLVDRHRGIGFPPGYGERPDGEPTAPQEPEQLPKERRLLTHDLVQEALLSGDDEVRLTPGLVDRLAAGRTGEAAVPAPKSLELCFHLLAESEQAVDRGDFRLLSPAYPGSWVAGATVGRFAELVGMEGELASLLEGLGDAETVPAQVVYRPHTVRGLNMAQVPRLLPHSIPVGVYADRDAPGTLDWRRLLVTPGPLGLRLILPDDGREVLPVVPHMLALDREAPPVARLLVELVAGRARTWTGWNWCGLEGLPYLPRITYGRVTIFPRRWLPDRHLRAAADGTSGWEEAVEAWRERYRVPDEVNLARWDRMYRVDLTDPWRREVFRQEVRGGGSLVIMEDLTDGGRGLGWSGGHSTEVVIPLARSATTQVQYEETAQGRHQEAAQGRRQEAAQDRQRESARRPRRPVTAPRPTDHTAAHLPGEEWLYAKFYATQDTHDELLHALPTLVREVGDDLHSWHYIRYRDPEPHIRLRLHGEAETLRTTTLPRLAAVSRHWQETGLIRGMVLDTYRPETDRYGGPDALAHAERMFCVDSQSALAQLGMRARGALAVPAPVLAAVNHALLLESLGDWDWSAWISRALPKGPAHAAYRKYQQQATALIVPGRTAQSAAPVLGTPLAALWSTTPETGKYGALLLSDGGRAPGTEQHAEAVMALLHMQHNRLLGIDRTGEDTGYAVLRGVARDHQGRLAHARDGKETG</sequence>
<evidence type="ECO:0000313" key="5">
    <source>
        <dbReference type="Proteomes" id="UP000721954"/>
    </source>
</evidence>
<gene>
    <name evidence="4" type="ORF">JW613_21510</name>
</gene>
<feature type="domain" description="Lantibiotic dehydratase N-terminal" evidence="2">
    <location>
        <begin position="41"/>
        <end position="678"/>
    </location>
</feature>
<dbReference type="Pfam" id="PF14028">
    <property type="entry name" value="Lant_dehydr_C"/>
    <property type="match status" value="1"/>
</dbReference>
<evidence type="ECO:0000259" key="3">
    <source>
        <dbReference type="Pfam" id="PF14028"/>
    </source>
</evidence>
<reference evidence="4 5" key="1">
    <citation type="submission" date="2021-02" db="EMBL/GenBank/DDBJ databases">
        <title>Streptomyces spirodelae sp. nov., isolated from duckweed.</title>
        <authorList>
            <person name="Saimee Y."/>
            <person name="Duangmal K."/>
        </authorList>
    </citation>
    <scope>NUCLEOTIDE SEQUENCE [LARGE SCALE GENOMIC DNA]</scope>
    <source>
        <strain evidence="4 5">DSM 42105</strain>
    </source>
</reference>
<dbReference type="Proteomes" id="UP000721954">
    <property type="component" value="Unassembled WGS sequence"/>
</dbReference>
<dbReference type="InterPro" id="IPR023809">
    <property type="entry name" value="Thiopep_bacteriocin_synth_dom"/>
</dbReference>
<feature type="domain" description="Thiopeptide-type bacteriocin biosynthesis" evidence="3">
    <location>
        <begin position="779"/>
        <end position="1033"/>
    </location>
</feature>
<feature type="region of interest" description="Disordered" evidence="1">
    <location>
        <begin position="724"/>
        <end position="773"/>
    </location>
</feature>
<name>A0ABS3XZT9_9ACTN</name>
<proteinExistence type="predicted"/>
<dbReference type="Pfam" id="PF04738">
    <property type="entry name" value="Lant_dehydr_N"/>
    <property type="match status" value="1"/>
</dbReference>
<feature type="compositionally biased region" description="Basic and acidic residues" evidence="1">
    <location>
        <begin position="730"/>
        <end position="755"/>
    </location>
</feature>
<keyword evidence="5" id="KW-1185">Reference proteome</keyword>
<evidence type="ECO:0000259" key="2">
    <source>
        <dbReference type="Pfam" id="PF04738"/>
    </source>
</evidence>
<dbReference type="NCBIfam" id="TIGR03891">
    <property type="entry name" value="thiopep_ocin"/>
    <property type="match status" value="1"/>
</dbReference>
<accession>A0ABS3XZT9</accession>
<dbReference type="EMBL" id="JAFFZM010000013">
    <property type="protein sequence ID" value="MBO8200866.1"/>
    <property type="molecule type" value="Genomic_DNA"/>
</dbReference>
<feature type="region of interest" description="Disordered" evidence="1">
    <location>
        <begin position="362"/>
        <end position="385"/>
    </location>
</feature>